<keyword evidence="5" id="KW-1185">Reference proteome</keyword>
<dbReference type="Gene3D" id="1.10.1200.10">
    <property type="entry name" value="ACP-like"/>
    <property type="match status" value="1"/>
</dbReference>
<dbReference type="InterPro" id="IPR006162">
    <property type="entry name" value="Ppantetheine_attach_site"/>
</dbReference>
<organism evidence="4 5">
    <name type="scientific">Actinokineospora xionganensis</name>
    <dbReference type="NCBI Taxonomy" id="2684470"/>
    <lineage>
        <taxon>Bacteria</taxon>
        <taxon>Bacillati</taxon>
        <taxon>Actinomycetota</taxon>
        <taxon>Actinomycetes</taxon>
        <taxon>Pseudonocardiales</taxon>
        <taxon>Pseudonocardiaceae</taxon>
        <taxon>Actinokineospora</taxon>
    </lineage>
</organism>
<dbReference type="InterPro" id="IPR036736">
    <property type="entry name" value="ACP-like_sf"/>
</dbReference>
<evidence type="ECO:0000256" key="2">
    <source>
        <dbReference type="ARBA" id="ARBA00022553"/>
    </source>
</evidence>
<evidence type="ECO:0000313" key="5">
    <source>
        <dbReference type="Proteomes" id="UP000734823"/>
    </source>
</evidence>
<accession>A0ABR7KZS4</accession>
<evidence type="ECO:0000259" key="3">
    <source>
        <dbReference type="Pfam" id="PF00550"/>
    </source>
</evidence>
<evidence type="ECO:0000256" key="1">
    <source>
        <dbReference type="ARBA" id="ARBA00022450"/>
    </source>
</evidence>
<keyword evidence="2" id="KW-0597">Phosphoprotein</keyword>
<sequence>MLLRVLDQYGLDGFDDTGEIAGKITLDTTFHDELGLESIDLVTVGSMLTDRYGEQVNLAAFLADLDIDDVIGMRVGLLVDFVRTALSRPRLAGS</sequence>
<dbReference type="InterPro" id="IPR009081">
    <property type="entry name" value="PP-bd_ACP"/>
</dbReference>
<gene>
    <name evidence="4" type="ORF">GPZ80_00040</name>
</gene>
<protein>
    <submittedName>
        <fullName evidence="4">Acyl carrier protein</fullName>
    </submittedName>
</protein>
<name>A0ABR7KZS4_9PSEU</name>
<dbReference type="EMBL" id="JABVED010000001">
    <property type="protein sequence ID" value="MBC6445567.1"/>
    <property type="molecule type" value="Genomic_DNA"/>
</dbReference>
<dbReference type="Pfam" id="PF00550">
    <property type="entry name" value="PP-binding"/>
    <property type="match status" value="1"/>
</dbReference>
<reference evidence="4 5" key="1">
    <citation type="submission" date="2020-06" db="EMBL/GenBank/DDBJ databases">
        <title>Actinokineospora xiongansis sp. nov., isolated from soil of Baiyangdian.</title>
        <authorList>
            <person name="Zhang X."/>
        </authorList>
    </citation>
    <scope>NUCLEOTIDE SEQUENCE [LARGE SCALE GENOMIC DNA]</scope>
    <source>
        <strain evidence="4 5">HBU206404</strain>
    </source>
</reference>
<dbReference type="PROSITE" id="PS00012">
    <property type="entry name" value="PHOSPHOPANTETHEINE"/>
    <property type="match status" value="1"/>
</dbReference>
<feature type="domain" description="Carrier" evidence="3">
    <location>
        <begin position="22"/>
        <end position="70"/>
    </location>
</feature>
<dbReference type="Proteomes" id="UP000734823">
    <property type="component" value="Unassembled WGS sequence"/>
</dbReference>
<dbReference type="SUPFAM" id="SSF47336">
    <property type="entry name" value="ACP-like"/>
    <property type="match status" value="1"/>
</dbReference>
<proteinExistence type="predicted"/>
<evidence type="ECO:0000313" key="4">
    <source>
        <dbReference type="EMBL" id="MBC6445567.1"/>
    </source>
</evidence>
<comment type="caution">
    <text evidence="4">The sequence shown here is derived from an EMBL/GenBank/DDBJ whole genome shotgun (WGS) entry which is preliminary data.</text>
</comment>
<keyword evidence="1" id="KW-0596">Phosphopantetheine</keyword>